<evidence type="ECO:0000256" key="1">
    <source>
        <dbReference type="SAM" id="MobiDB-lite"/>
    </source>
</evidence>
<feature type="region of interest" description="Disordered" evidence="1">
    <location>
        <begin position="128"/>
        <end position="153"/>
    </location>
</feature>
<evidence type="ECO:0000313" key="2">
    <source>
        <dbReference type="EMBL" id="KAG6935917.1"/>
    </source>
</evidence>
<name>A0A8T1T4M9_CHESE</name>
<keyword evidence="3" id="KW-1185">Reference proteome</keyword>
<reference evidence="2 3" key="1">
    <citation type="journal article" date="2020" name="G3 (Bethesda)">
        <title>Draft Genome of the Common Snapping Turtle, Chelydra serpentina, a Model for Phenotypic Plasticity in Reptiles.</title>
        <authorList>
            <person name="Das D."/>
            <person name="Singh S.K."/>
            <person name="Bierstedt J."/>
            <person name="Erickson A."/>
            <person name="Galli G.L.J."/>
            <person name="Crossley D.A. 2nd"/>
            <person name="Rhen T."/>
        </authorList>
    </citation>
    <scope>NUCLEOTIDE SEQUENCE [LARGE SCALE GENOMIC DNA]</scope>
    <source>
        <strain evidence="2">KW</strain>
    </source>
</reference>
<gene>
    <name evidence="2" type="ORF">G0U57_013689</name>
</gene>
<dbReference type="AlphaFoldDB" id="A0A8T1T4M9"/>
<protein>
    <submittedName>
        <fullName evidence="2">Leucine rich repeat containing 27</fullName>
    </submittedName>
</protein>
<dbReference type="Proteomes" id="UP000765507">
    <property type="component" value="Unassembled WGS sequence"/>
</dbReference>
<organism evidence="2 3">
    <name type="scientific">Chelydra serpentina</name>
    <name type="common">Snapping turtle</name>
    <name type="synonym">Testudo serpentina</name>
    <dbReference type="NCBI Taxonomy" id="8475"/>
    <lineage>
        <taxon>Eukaryota</taxon>
        <taxon>Metazoa</taxon>
        <taxon>Chordata</taxon>
        <taxon>Craniata</taxon>
        <taxon>Vertebrata</taxon>
        <taxon>Euteleostomi</taxon>
        <taxon>Archelosauria</taxon>
        <taxon>Testudinata</taxon>
        <taxon>Testudines</taxon>
        <taxon>Cryptodira</taxon>
        <taxon>Durocryptodira</taxon>
        <taxon>Americhelydia</taxon>
        <taxon>Chelydroidea</taxon>
        <taxon>Chelydridae</taxon>
        <taxon>Chelydra</taxon>
    </lineage>
</organism>
<sequence length="201" mass="23976">MIQVKRAEEFRLAVQKELKETQALIEQHRKDKEVLREWRQRATMMKEKKEVLFQYSPTRADMISKSAPYATDNISYYNTREGCENLKKRSPEKSEHMRRMLKVNSIRNAEAASAFREKELEQRIKQHTQMMKERRKKSKGTPQEEIQRAKQDFETAEKLQAELAQVKEELQQEYRFTAFTGEPVPDSPRMQPLNIFSTMKF</sequence>
<dbReference type="OrthoDB" id="2021138at2759"/>
<comment type="caution">
    <text evidence="2">The sequence shown here is derived from an EMBL/GenBank/DDBJ whole genome shotgun (WGS) entry which is preliminary data.</text>
</comment>
<evidence type="ECO:0000313" key="3">
    <source>
        <dbReference type="Proteomes" id="UP000765507"/>
    </source>
</evidence>
<accession>A0A8T1T4M9</accession>
<dbReference type="EMBL" id="JAHGAV010000038">
    <property type="protein sequence ID" value="KAG6935917.1"/>
    <property type="molecule type" value="Genomic_DNA"/>
</dbReference>
<proteinExistence type="predicted"/>